<evidence type="ECO:0000313" key="19">
    <source>
        <dbReference type="EMBL" id="RCI02311.1"/>
    </source>
</evidence>
<dbReference type="GO" id="GO:0006897">
    <property type="term" value="P:endocytosis"/>
    <property type="evidence" value="ECO:0007669"/>
    <property type="project" value="UniProtKB-KW"/>
</dbReference>
<dbReference type="GO" id="GO:0007015">
    <property type="term" value="P:actin filament organization"/>
    <property type="evidence" value="ECO:0007669"/>
    <property type="project" value="InterPro"/>
</dbReference>
<name>A0A367KJI4_RHIST</name>
<dbReference type="InterPro" id="IPR025604">
    <property type="entry name" value="End3"/>
</dbReference>
<dbReference type="CDD" id="cd00052">
    <property type="entry name" value="EH"/>
    <property type="match status" value="1"/>
</dbReference>
<dbReference type="GO" id="GO:0010008">
    <property type="term" value="C:endosome membrane"/>
    <property type="evidence" value="ECO:0007669"/>
    <property type="project" value="UniProtKB-SubCell"/>
</dbReference>
<dbReference type="Proteomes" id="UP000253551">
    <property type="component" value="Unassembled WGS sequence"/>
</dbReference>
<keyword evidence="11 15" id="KW-0175">Coiled coil</keyword>
<gene>
    <name evidence="19" type="primary">END3_2</name>
    <name evidence="19" type="ORF">CU098_005524</name>
</gene>
<dbReference type="Pfam" id="PF12761">
    <property type="entry name" value="End3"/>
    <property type="match status" value="1"/>
</dbReference>
<sequence>MSGITPAEKQKYAEIFQARGQVNGYMSGAVARDVLLNSNLPPNRLERIWDLSDIDKDGNLDFDEFCIAMHLTFDCINGVEPPVSLTPAVVPASKAHLLPQQSFGYQQPQPTGYQQPQPTGYQQSQPTGYQQSQPTGYQQPANYYQQQISQPTGYYQQPQPTGYQQPQPTGYQQPQPTGYQQPYGEPEFSWDMTLDEMNSYQNIYAKYANDTGKVKFARMDDFYTTLGLPRTDLTNAWTLVDVNHANALTQDQCLMFYHVLNQRTKGARIPKELPPDLHAAFAGEYAADFGERPGSGTGARKGNNTSMSSSAKLADSYVSRFGAASTSLSSKGTSSGNKYDEEEMLKRELAELKDRVREAERKASQAKENENYESFASRPLRDQFQALYDYKLRQLTDQSDIEDKVRKQERDIDAARDAVRRLNRIVDDVRSKKRELETLLEERRLEVQKVLRASE</sequence>
<keyword evidence="6" id="KW-0963">Cytoplasm</keyword>
<keyword evidence="20" id="KW-1185">Reference proteome</keyword>
<evidence type="ECO:0000313" key="20">
    <source>
        <dbReference type="Proteomes" id="UP000253551"/>
    </source>
</evidence>
<evidence type="ECO:0000259" key="18">
    <source>
        <dbReference type="PROSITE" id="PS50222"/>
    </source>
</evidence>
<dbReference type="SMART" id="SM00027">
    <property type="entry name" value="EH"/>
    <property type="match status" value="2"/>
</dbReference>
<dbReference type="InterPro" id="IPR018247">
    <property type="entry name" value="EF_Hand_1_Ca_BS"/>
</dbReference>
<evidence type="ECO:0000256" key="8">
    <source>
        <dbReference type="ARBA" id="ARBA00022737"/>
    </source>
</evidence>
<evidence type="ECO:0000256" key="6">
    <source>
        <dbReference type="ARBA" id="ARBA00022490"/>
    </source>
</evidence>
<dbReference type="Pfam" id="PF12763">
    <property type="entry name" value="EH"/>
    <property type="match status" value="1"/>
</dbReference>
<comment type="similarity">
    <text evidence="4">Belongs to the END3 family.</text>
</comment>
<dbReference type="EMBL" id="PJQM01001448">
    <property type="protein sequence ID" value="RCI02311.1"/>
    <property type="molecule type" value="Genomic_DNA"/>
</dbReference>
<dbReference type="GO" id="GO:0030479">
    <property type="term" value="C:actin cortical patch"/>
    <property type="evidence" value="ECO:0007669"/>
    <property type="project" value="UniProtKB-SubCell"/>
</dbReference>
<comment type="caution">
    <text evidence="19">The sequence shown here is derived from an EMBL/GenBank/DDBJ whole genome shotgun (WGS) entry which is preliminary data.</text>
</comment>
<evidence type="ECO:0000256" key="13">
    <source>
        <dbReference type="ARBA" id="ARBA00023212"/>
    </source>
</evidence>
<dbReference type="PROSITE" id="PS00018">
    <property type="entry name" value="EF_HAND_1"/>
    <property type="match status" value="1"/>
</dbReference>
<evidence type="ECO:0000256" key="7">
    <source>
        <dbReference type="ARBA" id="ARBA00022583"/>
    </source>
</evidence>
<keyword evidence="7" id="KW-0254">Endocytosis</keyword>
<keyword evidence="12" id="KW-0472">Membrane</keyword>
<feature type="region of interest" description="Disordered" evidence="16">
    <location>
        <begin position="152"/>
        <end position="181"/>
    </location>
</feature>
<feature type="domain" description="EH" evidence="17">
    <location>
        <begin position="8"/>
        <end position="96"/>
    </location>
</feature>
<keyword evidence="9" id="KW-0967">Endosome</keyword>
<dbReference type="InterPro" id="IPR000261">
    <property type="entry name" value="EH_dom"/>
</dbReference>
<dbReference type="PROSITE" id="PS50222">
    <property type="entry name" value="EF_HAND_2"/>
    <property type="match status" value="1"/>
</dbReference>
<evidence type="ECO:0000256" key="1">
    <source>
        <dbReference type="ARBA" id="ARBA00004125"/>
    </source>
</evidence>
<comment type="subcellular location">
    <subcellularLocation>
        <location evidence="3">Cell membrane</location>
        <topology evidence="3">Peripheral membrane protein</topology>
        <orientation evidence="3">Cytoplasmic side</orientation>
    </subcellularLocation>
    <subcellularLocation>
        <location evidence="2">Cytoplasm</location>
        <location evidence="2">Cytoskeleton</location>
        <location evidence="2">Actin patch</location>
    </subcellularLocation>
    <subcellularLocation>
        <location evidence="1">Endosome membrane</location>
        <topology evidence="1">Peripheral membrane protein</topology>
        <orientation evidence="1">Cytoplasmic side</orientation>
    </subcellularLocation>
</comment>
<dbReference type="PROSITE" id="PS50031">
    <property type="entry name" value="EH"/>
    <property type="match status" value="2"/>
</dbReference>
<evidence type="ECO:0000259" key="17">
    <source>
        <dbReference type="PROSITE" id="PS50031"/>
    </source>
</evidence>
<dbReference type="OrthoDB" id="1716625at2759"/>
<reference evidence="19 20" key="1">
    <citation type="journal article" date="2018" name="G3 (Bethesda)">
        <title>Phylogenetic and Phylogenomic Definition of Rhizopus Species.</title>
        <authorList>
            <person name="Gryganskyi A.P."/>
            <person name="Golan J."/>
            <person name="Dolatabadi S."/>
            <person name="Mondo S."/>
            <person name="Robb S."/>
            <person name="Idnurm A."/>
            <person name="Muszewska A."/>
            <person name="Steczkiewicz K."/>
            <person name="Masonjones S."/>
            <person name="Liao H.L."/>
            <person name="Gajdeczka M.T."/>
            <person name="Anike F."/>
            <person name="Vuek A."/>
            <person name="Anishchenko I.M."/>
            <person name="Voigt K."/>
            <person name="de Hoog G.S."/>
            <person name="Smith M.E."/>
            <person name="Heitman J."/>
            <person name="Vilgalys R."/>
            <person name="Stajich J.E."/>
        </authorList>
    </citation>
    <scope>NUCLEOTIDE SEQUENCE [LARGE SCALE GENOMIC DNA]</scope>
    <source>
        <strain evidence="19 20">LSU 92-RS-03</strain>
    </source>
</reference>
<dbReference type="GO" id="GO:0016197">
    <property type="term" value="P:endosomal transport"/>
    <property type="evidence" value="ECO:0007669"/>
    <property type="project" value="TreeGrafter"/>
</dbReference>
<evidence type="ECO:0000256" key="5">
    <source>
        <dbReference type="ARBA" id="ARBA00022475"/>
    </source>
</evidence>
<dbReference type="STRING" id="4846.A0A367KJI4"/>
<evidence type="ECO:0000256" key="11">
    <source>
        <dbReference type="ARBA" id="ARBA00023054"/>
    </source>
</evidence>
<dbReference type="InterPro" id="IPR011992">
    <property type="entry name" value="EF-hand-dom_pair"/>
</dbReference>
<keyword evidence="8" id="KW-0677">Repeat</keyword>
<feature type="coiled-coil region" evidence="15">
    <location>
        <begin position="342"/>
        <end position="369"/>
    </location>
</feature>
<dbReference type="GO" id="GO:0005886">
    <property type="term" value="C:plasma membrane"/>
    <property type="evidence" value="ECO:0007669"/>
    <property type="project" value="UniProtKB-SubCell"/>
</dbReference>
<feature type="region of interest" description="Disordered" evidence="16">
    <location>
        <begin position="103"/>
        <end position="138"/>
    </location>
</feature>
<dbReference type="GO" id="GO:0005509">
    <property type="term" value="F:calcium ion binding"/>
    <property type="evidence" value="ECO:0007669"/>
    <property type="project" value="InterPro"/>
</dbReference>
<evidence type="ECO:0000256" key="9">
    <source>
        <dbReference type="ARBA" id="ARBA00022753"/>
    </source>
</evidence>
<feature type="domain" description="EH" evidence="17">
    <location>
        <begin position="196"/>
        <end position="277"/>
    </location>
</feature>
<dbReference type="Gene3D" id="1.10.238.10">
    <property type="entry name" value="EF-hand"/>
    <property type="match status" value="2"/>
</dbReference>
<dbReference type="PANTHER" id="PTHR11216">
    <property type="entry name" value="EH DOMAIN"/>
    <property type="match status" value="1"/>
</dbReference>
<feature type="compositionally biased region" description="Low complexity" evidence="16">
    <location>
        <begin position="104"/>
        <end position="136"/>
    </location>
</feature>
<organism evidence="19 20">
    <name type="scientific">Rhizopus stolonifer</name>
    <name type="common">Rhizopus nigricans</name>
    <dbReference type="NCBI Taxonomy" id="4846"/>
    <lineage>
        <taxon>Eukaryota</taxon>
        <taxon>Fungi</taxon>
        <taxon>Fungi incertae sedis</taxon>
        <taxon>Mucoromycota</taxon>
        <taxon>Mucoromycotina</taxon>
        <taxon>Mucoromycetes</taxon>
        <taxon>Mucorales</taxon>
        <taxon>Mucorineae</taxon>
        <taxon>Rhizopodaceae</taxon>
        <taxon>Rhizopus</taxon>
    </lineage>
</organism>
<keyword evidence="10" id="KW-0106">Calcium</keyword>
<evidence type="ECO:0000256" key="14">
    <source>
        <dbReference type="ARBA" id="ARBA00029684"/>
    </source>
</evidence>
<dbReference type="InterPro" id="IPR002048">
    <property type="entry name" value="EF_hand_dom"/>
</dbReference>
<feature type="coiled-coil region" evidence="15">
    <location>
        <begin position="398"/>
        <end position="446"/>
    </location>
</feature>
<dbReference type="SMART" id="SM00054">
    <property type="entry name" value="EFh"/>
    <property type="match status" value="1"/>
</dbReference>
<feature type="domain" description="EF-hand" evidence="18">
    <location>
        <begin position="40"/>
        <end position="75"/>
    </location>
</feature>
<keyword evidence="5" id="KW-1003">Cell membrane</keyword>
<proteinExistence type="inferred from homology"/>
<evidence type="ECO:0000256" key="15">
    <source>
        <dbReference type="SAM" id="Coils"/>
    </source>
</evidence>
<evidence type="ECO:0000256" key="4">
    <source>
        <dbReference type="ARBA" id="ARBA00009909"/>
    </source>
</evidence>
<dbReference type="PANTHER" id="PTHR11216:SF174">
    <property type="entry name" value="GH06923P"/>
    <property type="match status" value="1"/>
</dbReference>
<evidence type="ECO:0000256" key="3">
    <source>
        <dbReference type="ARBA" id="ARBA00004413"/>
    </source>
</evidence>
<evidence type="ECO:0000256" key="2">
    <source>
        <dbReference type="ARBA" id="ARBA00004134"/>
    </source>
</evidence>
<evidence type="ECO:0000256" key="12">
    <source>
        <dbReference type="ARBA" id="ARBA00023136"/>
    </source>
</evidence>
<dbReference type="AlphaFoldDB" id="A0A367KJI4"/>
<accession>A0A367KJI4</accession>
<dbReference type="SUPFAM" id="SSF47473">
    <property type="entry name" value="EF-hand"/>
    <property type="match status" value="2"/>
</dbReference>
<keyword evidence="13" id="KW-0206">Cytoskeleton</keyword>
<evidence type="ECO:0000256" key="16">
    <source>
        <dbReference type="SAM" id="MobiDB-lite"/>
    </source>
</evidence>
<evidence type="ECO:0000256" key="10">
    <source>
        <dbReference type="ARBA" id="ARBA00022837"/>
    </source>
</evidence>
<protein>
    <recommendedName>
        <fullName evidence="14">Endocytosis protein 3</fullName>
    </recommendedName>
</protein>